<sequence length="228" mass="24471">MTFTLPYEVKDNADGGTSCSDDFFLAIKTDGKPNETSWNVVNRETGEKVLEGGNYEEPWAVYTQRACLPAGNYTLNMKDSGDDGLSDVGEGKGFFVLSQYGKTIVDSNGQIGSMKSFDFEVTSTVIDGRVHEAGVPKRGKVRQTTCDRALREISPPATSWTCPKSASSAKNEIIIMLEGGGVIDAKLGTNSCNAENAYRGSEPALLPFSVSASPLLAATRRLLDFAFG</sequence>
<accession>K0SDV2</accession>
<dbReference type="OrthoDB" id="10623744at2759"/>
<comment type="caution">
    <text evidence="1">The sequence shown here is derived from an EMBL/GenBank/DDBJ whole genome shotgun (WGS) entry which is preliminary data.</text>
</comment>
<evidence type="ECO:0000313" key="2">
    <source>
        <dbReference type="Proteomes" id="UP000266841"/>
    </source>
</evidence>
<dbReference type="eggNOG" id="ENOG502QYSE">
    <property type="taxonomic scope" value="Eukaryota"/>
</dbReference>
<proteinExistence type="predicted"/>
<gene>
    <name evidence="1" type="ORF">THAOC_23206</name>
</gene>
<dbReference type="Proteomes" id="UP000266841">
    <property type="component" value="Unassembled WGS sequence"/>
</dbReference>
<organism evidence="1 2">
    <name type="scientific">Thalassiosira oceanica</name>
    <name type="common">Marine diatom</name>
    <dbReference type="NCBI Taxonomy" id="159749"/>
    <lineage>
        <taxon>Eukaryota</taxon>
        <taxon>Sar</taxon>
        <taxon>Stramenopiles</taxon>
        <taxon>Ochrophyta</taxon>
        <taxon>Bacillariophyta</taxon>
        <taxon>Coscinodiscophyceae</taxon>
        <taxon>Thalassiosirophycidae</taxon>
        <taxon>Thalassiosirales</taxon>
        <taxon>Thalassiosiraceae</taxon>
        <taxon>Thalassiosira</taxon>
    </lineage>
</organism>
<evidence type="ECO:0000313" key="1">
    <source>
        <dbReference type="EMBL" id="EJK56827.1"/>
    </source>
</evidence>
<dbReference type="AlphaFoldDB" id="K0SDV2"/>
<name>K0SDV2_THAOC</name>
<protein>
    <submittedName>
        <fullName evidence="1">Uncharacterized protein</fullName>
    </submittedName>
</protein>
<keyword evidence="2" id="KW-1185">Reference proteome</keyword>
<reference evidence="1 2" key="1">
    <citation type="journal article" date="2012" name="Genome Biol.">
        <title>Genome and low-iron response of an oceanic diatom adapted to chronic iron limitation.</title>
        <authorList>
            <person name="Lommer M."/>
            <person name="Specht M."/>
            <person name="Roy A.S."/>
            <person name="Kraemer L."/>
            <person name="Andreson R."/>
            <person name="Gutowska M.A."/>
            <person name="Wolf J."/>
            <person name="Bergner S.V."/>
            <person name="Schilhabel M.B."/>
            <person name="Klostermeier U.C."/>
            <person name="Beiko R.G."/>
            <person name="Rosenstiel P."/>
            <person name="Hippler M."/>
            <person name="Laroche J."/>
        </authorList>
    </citation>
    <scope>NUCLEOTIDE SEQUENCE [LARGE SCALE GENOMIC DNA]</scope>
    <source>
        <strain evidence="1 2">CCMP1005</strain>
    </source>
</reference>
<dbReference type="EMBL" id="AGNL01030387">
    <property type="protein sequence ID" value="EJK56827.1"/>
    <property type="molecule type" value="Genomic_DNA"/>
</dbReference>